<feature type="domain" description="Flagellin N-terminal" evidence="4">
    <location>
        <begin position="8"/>
        <end position="138"/>
    </location>
</feature>
<evidence type="ECO:0000313" key="5">
    <source>
        <dbReference type="EMBL" id="MFC3847691.1"/>
    </source>
</evidence>
<evidence type="ECO:0000256" key="3">
    <source>
        <dbReference type="ARBA" id="ARBA00025928"/>
    </source>
</evidence>
<dbReference type="Proteomes" id="UP001595783">
    <property type="component" value="Unassembled WGS sequence"/>
</dbReference>
<keyword evidence="5" id="KW-0282">Flagellum</keyword>
<sequence>MRISDSGRYNQMNYYQNTLQNKLNTANTKIASGLKIQHGYQDSNVNNQNLKYGFEENTLDQGIDVANSAHTATLNTDKALSELSTTMEQFKTKLIQAASDVHSTTSRQAIALDLEKLKAHMINVANTSIGGEYLFGGSKVDRRPFDSAGNYYGNNEDLNALVSANNLVPYNITGHNLFLGKDLDKQKRITTNIRMLNQSKLHPDIMDALNKTAEPQEVFVQSNDTLRDLIGDTDDDPSNDPKEYFYLQGVRPDGNAFKAKFALDKAYTKKEDAATIADLLEQIGRAYGNTSSNKVVEVSLNAWGEIEIKDLTTGNATIDFHMVSSDKDVDDLNQLRASDARITSYVKSPFLTDRGLSVLHGVNNPYDHRIVDLSSAFITQDNTPANRNTKLSAILGPKAVSLEISGTRPNHQDGTLNTTPLEPLVLSVDSTLQDVMNAIKEHFQGDLDVEISEDGRLRLIDHNVKNTAHDSKTPPFDGPHGLSLSLRTLDAKGQEVKALPTDYASEYQKTYFTHTGARLVGNVSQVVPKSMDYATGATKLAEVMGSQIGAQSYVFKLRDHNGVPVQARLSLQDQGAFLELPHKGGGAPYQIPLYNRNQNPPALTKPNEVTYRQLMDAIALAMNYSNQDTKVYERAQAHVPSQESKEAFLALLQQADTRVDVNLNENGQVVIHDKIHSKTPMQFMFFDSHSDDFSPDVLKKDAPSIRLNANNALTIDQPHINFFKQLDGVIDSVRRGIYRPDALQDNYSEQMRNLGIQNNIALVDHLSDHIEKVIAANGAHGRSFAHMLRRNEVLKSQVQAIRGDTVGTDIAETYNKFSQLRNNYDAVLSSSSKINQMSLSNYL</sequence>
<keyword evidence="5" id="KW-0969">Cilium</keyword>
<keyword evidence="1" id="KW-0843">Virulence</keyword>
<gene>
    <name evidence="5" type="primary">flgL</name>
    <name evidence="5" type="ORF">ACFOPX_03970</name>
</gene>
<dbReference type="NCBIfam" id="NF006265">
    <property type="entry name" value="PRK08412.1"/>
    <property type="match status" value="1"/>
</dbReference>
<dbReference type="RefSeq" id="WP_104752542.1">
    <property type="nucleotide sequence ID" value="NZ_FZMF01000030.1"/>
</dbReference>
<evidence type="ECO:0000256" key="1">
    <source>
        <dbReference type="ARBA" id="ARBA00023026"/>
    </source>
</evidence>
<dbReference type="Pfam" id="PF00669">
    <property type="entry name" value="Flagellin_N"/>
    <property type="match status" value="1"/>
</dbReference>
<dbReference type="PANTHER" id="PTHR42792:SF1">
    <property type="entry name" value="FLAGELLAR HOOK-ASSOCIATED PROTEIN 3"/>
    <property type="match status" value="1"/>
</dbReference>
<protein>
    <submittedName>
        <fullName evidence="5">Flagellar hook-associated protein FlgL</fullName>
    </submittedName>
</protein>
<dbReference type="PANTHER" id="PTHR42792">
    <property type="entry name" value="FLAGELLIN"/>
    <property type="match status" value="1"/>
</dbReference>
<dbReference type="EMBL" id="JBHRZO010000018">
    <property type="protein sequence ID" value="MFC3847691.1"/>
    <property type="molecule type" value="Genomic_DNA"/>
</dbReference>
<accession>A0ABV7ZHW3</accession>
<dbReference type="SUPFAM" id="SSF64518">
    <property type="entry name" value="Phase 1 flagellin"/>
    <property type="match status" value="1"/>
</dbReference>
<proteinExistence type="predicted"/>
<evidence type="ECO:0000259" key="4">
    <source>
        <dbReference type="Pfam" id="PF00669"/>
    </source>
</evidence>
<comment type="function">
    <text evidence="2">Flagellin is the subunit protein which polymerizes to form the filaments of bacterial flagella. Important for motility and virulence.</text>
</comment>
<dbReference type="Gene3D" id="1.20.1330.10">
    <property type="entry name" value="f41 fragment of flagellin, N-terminal domain"/>
    <property type="match status" value="2"/>
</dbReference>
<evidence type="ECO:0000313" key="6">
    <source>
        <dbReference type="Proteomes" id="UP001595783"/>
    </source>
</evidence>
<evidence type="ECO:0000256" key="2">
    <source>
        <dbReference type="ARBA" id="ARBA00025143"/>
    </source>
</evidence>
<reference evidence="6" key="1">
    <citation type="journal article" date="2019" name="Int. J. Syst. Evol. Microbiol.">
        <title>The Global Catalogue of Microorganisms (GCM) 10K type strain sequencing project: providing services to taxonomists for standard genome sequencing and annotation.</title>
        <authorList>
            <consortium name="The Broad Institute Genomics Platform"/>
            <consortium name="The Broad Institute Genome Sequencing Center for Infectious Disease"/>
            <person name="Wu L."/>
            <person name="Ma J."/>
        </authorList>
    </citation>
    <scope>NUCLEOTIDE SEQUENCE [LARGE SCALE GENOMIC DNA]</scope>
    <source>
        <strain evidence="6">CCUG 53816</strain>
    </source>
</reference>
<comment type="caution">
    <text evidence="5">The sequence shown here is derived from an EMBL/GenBank/DDBJ whole genome shotgun (WGS) entry which is preliminary data.</text>
</comment>
<comment type="subunit">
    <text evidence="3">Heteromer of FlaA and FlaB. FlaB is located proximal to the hook while the remainder of the filament is composed of the predominant FlaA.</text>
</comment>
<name>A0ABV7ZHW3_9HELI</name>
<keyword evidence="6" id="KW-1185">Reference proteome</keyword>
<organism evidence="5 6">
    <name type="scientific">Helicobacter baculiformis</name>
    <dbReference type="NCBI Taxonomy" id="427351"/>
    <lineage>
        <taxon>Bacteria</taxon>
        <taxon>Pseudomonadati</taxon>
        <taxon>Campylobacterota</taxon>
        <taxon>Epsilonproteobacteria</taxon>
        <taxon>Campylobacterales</taxon>
        <taxon>Helicobacteraceae</taxon>
        <taxon>Helicobacter</taxon>
    </lineage>
</organism>
<dbReference type="InterPro" id="IPR001029">
    <property type="entry name" value="Flagellin_N"/>
</dbReference>
<dbReference type="InterPro" id="IPR001492">
    <property type="entry name" value="Flagellin"/>
</dbReference>
<keyword evidence="5" id="KW-0966">Cell projection</keyword>